<gene>
    <name evidence="1" type="ORF">LIER_44124</name>
</gene>
<dbReference type="EMBL" id="BAABME010050054">
    <property type="protein sequence ID" value="GAA0157504.1"/>
    <property type="molecule type" value="Genomic_DNA"/>
</dbReference>
<dbReference type="AlphaFoldDB" id="A0AAV3Q0A5"/>
<evidence type="ECO:0000313" key="2">
    <source>
        <dbReference type="Proteomes" id="UP001454036"/>
    </source>
</evidence>
<accession>A0AAV3Q0A5</accession>
<organism evidence="1 2">
    <name type="scientific">Lithospermum erythrorhizon</name>
    <name type="common">Purple gromwell</name>
    <name type="synonym">Lithospermum officinale var. erythrorhizon</name>
    <dbReference type="NCBI Taxonomy" id="34254"/>
    <lineage>
        <taxon>Eukaryota</taxon>
        <taxon>Viridiplantae</taxon>
        <taxon>Streptophyta</taxon>
        <taxon>Embryophyta</taxon>
        <taxon>Tracheophyta</taxon>
        <taxon>Spermatophyta</taxon>
        <taxon>Magnoliopsida</taxon>
        <taxon>eudicotyledons</taxon>
        <taxon>Gunneridae</taxon>
        <taxon>Pentapetalae</taxon>
        <taxon>asterids</taxon>
        <taxon>lamiids</taxon>
        <taxon>Boraginales</taxon>
        <taxon>Boraginaceae</taxon>
        <taxon>Boraginoideae</taxon>
        <taxon>Lithospermeae</taxon>
        <taxon>Lithospermum</taxon>
    </lineage>
</organism>
<proteinExistence type="predicted"/>
<sequence length="98" mass="10961">MGAKLHFTNNNLALKLSRQESWKYLSTENSSLSTLEENHDVAHGLKWEMKENFLYDESSGADSGPSSFHLSDFSFNYLVEPRISDGSRESISSQAAVS</sequence>
<evidence type="ECO:0000313" key="1">
    <source>
        <dbReference type="EMBL" id="GAA0157504.1"/>
    </source>
</evidence>
<keyword evidence="2" id="KW-1185">Reference proteome</keyword>
<protein>
    <submittedName>
        <fullName evidence="1">Uncharacterized protein</fullName>
    </submittedName>
</protein>
<name>A0AAV3Q0A5_LITER</name>
<reference evidence="1 2" key="1">
    <citation type="submission" date="2024-01" db="EMBL/GenBank/DDBJ databases">
        <title>The complete chloroplast genome sequence of Lithospermum erythrorhizon: insights into the phylogenetic relationship among Boraginaceae species and the maternal lineages of purple gromwells.</title>
        <authorList>
            <person name="Okada T."/>
            <person name="Watanabe K."/>
        </authorList>
    </citation>
    <scope>NUCLEOTIDE SEQUENCE [LARGE SCALE GENOMIC DNA]</scope>
</reference>
<comment type="caution">
    <text evidence="1">The sequence shown here is derived from an EMBL/GenBank/DDBJ whole genome shotgun (WGS) entry which is preliminary data.</text>
</comment>
<dbReference type="Proteomes" id="UP001454036">
    <property type="component" value="Unassembled WGS sequence"/>
</dbReference>